<dbReference type="InterPro" id="IPR019642">
    <property type="entry name" value="DUF2507"/>
</dbReference>
<dbReference type="Gene3D" id="3.30.1380.20">
    <property type="entry name" value="Trafficking protein particle complex subunit 3"/>
    <property type="match status" value="1"/>
</dbReference>
<dbReference type="STRING" id="1385510.GCA_000425205_00974"/>
<proteinExistence type="predicted"/>
<dbReference type="EMBL" id="AVPE01000002">
    <property type="protein sequence ID" value="KGX93438.1"/>
    <property type="molecule type" value="Genomic_DNA"/>
</dbReference>
<accession>A0A0A5GQC7</accession>
<organism evidence="1 2">
    <name type="scientific">Pontibacillus halophilus JSM 076056 = DSM 19796</name>
    <dbReference type="NCBI Taxonomy" id="1385510"/>
    <lineage>
        <taxon>Bacteria</taxon>
        <taxon>Bacillati</taxon>
        <taxon>Bacillota</taxon>
        <taxon>Bacilli</taxon>
        <taxon>Bacillales</taxon>
        <taxon>Bacillaceae</taxon>
        <taxon>Pontibacillus</taxon>
    </lineage>
</organism>
<reference evidence="1 2" key="1">
    <citation type="submission" date="2013-08" db="EMBL/GenBank/DDBJ databases">
        <authorList>
            <person name="Huang J."/>
            <person name="Wang G."/>
        </authorList>
    </citation>
    <scope>NUCLEOTIDE SEQUENCE [LARGE SCALE GENOMIC DNA]</scope>
    <source>
        <strain evidence="1 2">JSM 076056</strain>
    </source>
</reference>
<evidence type="ECO:0000313" key="1">
    <source>
        <dbReference type="EMBL" id="KGX93438.1"/>
    </source>
</evidence>
<dbReference type="AlphaFoldDB" id="A0A0A5GQC7"/>
<dbReference type="eggNOG" id="COG1719">
    <property type="taxonomic scope" value="Bacteria"/>
</dbReference>
<sequence>MNEQIANLFDEFKDIPSTQMGHEVLRTKVLPDLLGKESDTVLYYIGRNLSRMYPCESIDEIGTFFAAMAWGNLQLLKEKKNEYYFELTGEFIEKRLSYKSPYSFRMEAGFLAQQIELIMGQEAECIFETEKKKSKVILHVVL</sequence>
<evidence type="ECO:0008006" key="3">
    <source>
        <dbReference type="Google" id="ProtNLM"/>
    </source>
</evidence>
<protein>
    <recommendedName>
        <fullName evidence="3">DUF2507 domain-containing protein</fullName>
    </recommendedName>
</protein>
<dbReference type="SUPFAM" id="SSF111126">
    <property type="entry name" value="Ligand-binding domain in the NO signalling and Golgi transport"/>
    <property type="match status" value="1"/>
</dbReference>
<dbReference type="Pfam" id="PF10702">
    <property type="entry name" value="DUF2507"/>
    <property type="match status" value="1"/>
</dbReference>
<dbReference type="InterPro" id="IPR024096">
    <property type="entry name" value="NO_sig/Golgi_transp_ligand-bd"/>
</dbReference>
<evidence type="ECO:0000313" key="2">
    <source>
        <dbReference type="Proteomes" id="UP000030528"/>
    </source>
</evidence>
<dbReference type="Proteomes" id="UP000030528">
    <property type="component" value="Unassembled WGS sequence"/>
</dbReference>
<keyword evidence="2" id="KW-1185">Reference proteome</keyword>
<gene>
    <name evidence="1" type="ORF">N781_10320</name>
</gene>
<comment type="caution">
    <text evidence="1">The sequence shown here is derived from an EMBL/GenBank/DDBJ whole genome shotgun (WGS) entry which is preliminary data.</text>
</comment>
<name>A0A0A5GQC7_9BACI</name>